<feature type="domain" description="Lactate/malate dehydrogenase C-terminal" evidence="10">
    <location>
        <begin position="212"/>
        <end position="373"/>
    </location>
</feature>
<dbReference type="AlphaFoldDB" id="A0AAE1EJ09"/>
<gene>
    <name evidence="11" type="ORF">Pcinc_039581</name>
</gene>
<dbReference type="PANTHER" id="PTHR43128">
    <property type="entry name" value="L-2-HYDROXYCARBOXYLATE DEHYDROGENASE (NAD(P)(+))"/>
    <property type="match status" value="1"/>
</dbReference>
<dbReference type="CDD" id="cd05293">
    <property type="entry name" value="LDH_1"/>
    <property type="match status" value="1"/>
</dbReference>
<dbReference type="Gene3D" id="3.40.50.720">
    <property type="entry name" value="NAD(P)-binding Rossmann-like Domain"/>
    <property type="match status" value="1"/>
</dbReference>
<protein>
    <recommendedName>
        <fullName evidence="3 7">L-lactate dehydrogenase</fullName>
        <ecNumber evidence="3 7">1.1.1.27</ecNumber>
    </recommendedName>
</protein>
<dbReference type="InterPro" id="IPR011304">
    <property type="entry name" value="L-lactate_DH"/>
</dbReference>
<sequence length="382" mass="41642">MANPKAVMNTKTKTKSRATTTSVHSTQCSGGHSTAAAMSDDLVESYRIKMASLPDQLMSEVQPALTTSGGKVTVVGVGQVGMACAFSLLTQHICSELALVDVAADKLRGEMMDLQHGLTFLRNVKIEASTDYSVSAGSRLVIVTAGARQREGESRLSLVQRNVDIFKGIIPNLVKHSPNCIILVVSNPVDIMTYVTWRLSGLPKCRVIGSGTNLDSSRFRFQLSQKLNVAPSSCHGWIVGEHGDSSVPVWSGVNIAGVRLRDLNPLVGTPEDPEKYNEMHKEVVNSAYEIIKLKGYTSWAIGLSVASLVSSIMKNTRSCYAVSVSVQNFHGIEKDVFLSLPVVLGENGVTHVIKQTLTEAEINQLKNRHSSLRPTRRRWKRK</sequence>
<evidence type="ECO:0000256" key="3">
    <source>
        <dbReference type="ARBA" id="ARBA00012967"/>
    </source>
</evidence>
<name>A0AAE1EJ09_PETCI</name>
<dbReference type="InterPro" id="IPR022383">
    <property type="entry name" value="Lactate/malate_DH_C"/>
</dbReference>
<evidence type="ECO:0000259" key="10">
    <source>
        <dbReference type="Pfam" id="PF02866"/>
    </source>
</evidence>
<evidence type="ECO:0000256" key="4">
    <source>
        <dbReference type="ARBA" id="ARBA00023002"/>
    </source>
</evidence>
<evidence type="ECO:0000256" key="2">
    <source>
        <dbReference type="ARBA" id="ARBA00006054"/>
    </source>
</evidence>
<evidence type="ECO:0000256" key="8">
    <source>
        <dbReference type="SAM" id="MobiDB-lite"/>
    </source>
</evidence>
<dbReference type="Pfam" id="PF00056">
    <property type="entry name" value="Ldh_1_N"/>
    <property type="match status" value="1"/>
</dbReference>
<dbReference type="GO" id="GO:0005737">
    <property type="term" value="C:cytoplasm"/>
    <property type="evidence" value="ECO:0007669"/>
    <property type="project" value="InterPro"/>
</dbReference>
<dbReference type="SUPFAM" id="SSF51735">
    <property type="entry name" value="NAD(P)-binding Rossmann-fold domains"/>
    <property type="match status" value="1"/>
</dbReference>
<dbReference type="InterPro" id="IPR015955">
    <property type="entry name" value="Lactate_DH/Glyco_Ohase_4_C"/>
</dbReference>
<comment type="caution">
    <text evidence="11">The sequence shown here is derived from an EMBL/GenBank/DDBJ whole genome shotgun (WGS) entry which is preliminary data.</text>
</comment>
<organism evidence="11 12">
    <name type="scientific">Petrolisthes cinctipes</name>
    <name type="common">Flat porcelain crab</name>
    <dbReference type="NCBI Taxonomy" id="88211"/>
    <lineage>
        <taxon>Eukaryota</taxon>
        <taxon>Metazoa</taxon>
        <taxon>Ecdysozoa</taxon>
        <taxon>Arthropoda</taxon>
        <taxon>Crustacea</taxon>
        <taxon>Multicrustacea</taxon>
        <taxon>Malacostraca</taxon>
        <taxon>Eumalacostraca</taxon>
        <taxon>Eucarida</taxon>
        <taxon>Decapoda</taxon>
        <taxon>Pleocyemata</taxon>
        <taxon>Anomura</taxon>
        <taxon>Galatheoidea</taxon>
        <taxon>Porcellanidae</taxon>
        <taxon>Petrolisthes</taxon>
    </lineage>
</organism>
<dbReference type="HAMAP" id="MF_00488">
    <property type="entry name" value="Lactate_dehydrog"/>
    <property type="match status" value="1"/>
</dbReference>
<evidence type="ECO:0000313" key="11">
    <source>
        <dbReference type="EMBL" id="KAK3853904.1"/>
    </source>
</evidence>
<accession>A0AAE1EJ09</accession>
<evidence type="ECO:0000313" key="12">
    <source>
        <dbReference type="Proteomes" id="UP001286313"/>
    </source>
</evidence>
<dbReference type="Pfam" id="PF02866">
    <property type="entry name" value="Ldh_1_C"/>
    <property type="match status" value="1"/>
</dbReference>
<comment type="similarity">
    <text evidence="2">Belongs to the LDH/MDH superfamily. LDH family.</text>
</comment>
<keyword evidence="4 7" id="KW-0560">Oxidoreductase</keyword>
<dbReference type="Proteomes" id="UP001286313">
    <property type="component" value="Unassembled WGS sequence"/>
</dbReference>
<feature type="region of interest" description="Disordered" evidence="8">
    <location>
        <begin position="1"/>
        <end position="34"/>
    </location>
</feature>
<evidence type="ECO:0000256" key="6">
    <source>
        <dbReference type="ARBA" id="ARBA00049258"/>
    </source>
</evidence>
<dbReference type="InterPro" id="IPR001557">
    <property type="entry name" value="L-lactate/malate_DH"/>
</dbReference>
<dbReference type="PRINTS" id="PR00086">
    <property type="entry name" value="LLDHDRGNASE"/>
</dbReference>
<evidence type="ECO:0000256" key="5">
    <source>
        <dbReference type="ARBA" id="ARBA00023027"/>
    </source>
</evidence>
<feature type="compositionally biased region" description="Polar residues" evidence="8">
    <location>
        <begin position="23"/>
        <end position="32"/>
    </location>
</feature>
<proteinExistence type="inferred from homology"/>
<feature type="domain" description="Lactate/malate dehydrogenase N-terminal" evidence="9">
    <location>
        <begin position="71"/>
        <end position="209"/>
    </location>
</feature>
<keyword evidence="5 7" id="KW-0520">NAD</keyword>
<dbReference type="InterPro" id="IPR001236">
    <property type="entry name" value="Lactate/malate_DH_N"/>
</dbReference>
<dbReference type="EC" id="1.1.1.27" evidence="3 7"/>
<dbReference type="NCBIfam" id="TIGR01771">
    <property type="entry name" value="L-LDH-NAD"/>
    <property type="match status" value="1"/>
</dbReference>
<evidence type="ECO:0000259" key="9">
    <source>
        <dbReference type="Pfam" id="PF00056"/>
    </source>
</evidence>
<keyword evidence="12" id="KW-1185">Reference proteome</keyword>
<dbReference type="PROSITE" id="PS00064">
    <property type="entry name" value="L_LDH"/>
    <property type="match status" value="1"/>
</dbReference>
<dbReference type="SUPFAM" id="SSF56327">
    <property type="entry name" value="LDH C-terminal domain-like"/>
    <property type="match status" value="1"/>
</dbReference>
<dbReference type="GO" id="GO:0004459">
    <property type="term" value="F:L-lactate dehydrogenase (NAD+) activity"/>
    <property type="evidence" value="ECO:0007669"/>
    <property type="project" value="UniProtKB-EC"/>
</dbReference>
<dbReference type="Gene3D" id="3.90.110.10">
    <property type="entry name" value="Lactate dehydrogenase/glycoside hydrolase, family 4, C-terminal"/>
    <property type="match status" value="1"/>
</dbReference>
<dbReference type="GO" id="GO:0006089">
    <property type="term" value="P:lactate metabolic process"/>
    <property type="evidence" value="ECO:0007669"/>
    <property type="project" value="TreeGrafter"/>
</dbReference>
<dbReference type="InterPro" id="IPR036291">
    <property type="entry name" value="NAD(P)-bd_dom_sf"/>
</dbReference>
<dbReference type="InterPro" id="IPR018177">
    <property type="entry name" value="L-lactate_DH_AS"/>
</dbReference>
<evidence type="ECO:0000256" key="1">
    <source>
        <dbReference type="ARBA" id="ARBA00004843"/>
    </source>
</evidence>
<comment type="catalytic activity">
    <reaction evidence="6 7">
        <text>(S)-lactate + NAD(+) = pyruvate + NADH + H(+)</text>
        <dbReference type="Rhea" id="RHEA:23444"/>
        <dbReference type="ChEBI" id="CHEBI:15361"/>
        <dbReference type="ChEBI" id="CHEBI:15378"/>
        <dbReference type="ChEBI" id="CHEBI:16651"/>
        <dbReference type="ChEBI" id="CHEBI:57540"/>
        <dbReference type="ChEBI" id="CHEBI:57945"/>
        <dbReference type="EC" id="1.1.1.27"/>
    </reaction>
</comment>
<comment type="pathway">
    <text evidence="1 7">Fermentation; pyruvate fermentation to lactate; (S)-lactate from pyruvate: step 1/1.</text>
</comment>
<reference evidence="11" key="1">
    <citation type="submission" date="2023-10" db="EMBL/GenBank/DDBJ databases">
        <title>Genome assemblies of two species of porcelain crab, Petrolisthes cinctipes and Petrolisthes manimaculis (Anomura: Porcellanidae).</title>
        <authorList>
            <person name="Angst P."/>
        </authorList>
    </citation>
    <scope>NUCLEOTIDE SEQUENCE</scope>
    <source>
        <strain evidence="11">PB745_01</strain>
        <tissue evidence="11">Gill</tissue>
    </source>
</reference>
<dbReference type="PANTHER" id="PTHR43128:SF16">
    <property type="entry name" value="L-LACTATE DEHYDROGENASE"/>
    <property type="match status" value="1"/>
</dbReference>
<dbReference type="EMBL" id="JAWQEG010006778">
    <property type="protein sequence ID" value="KAK3853904.1"/>
    <property type="molecule type" value="Genomic_DNA"/>
</dbReference>
<dbReference type="FunFam" id="3.40.50.720:FF:000018">
    <property type="entry name" value="Malate dehydrogenase"/>
    <property type="match status" value="1"/>
</dbReference>
<evidence type="ECO:0000256" key="7">
    <source>
        <dbReference type="RuleBase" id="RU000496"/>
    </source>
</evidence>